<proteinExistence type="predicted"/>
<evidence type="ECO:0000256" key="1">
    <source>
        <dbReference type="SAM" id="Coils"/>
    </source>
</evidence>
<evidence type="ECO:0000256" key="2">
    <source>
        <dbReference type="SAM" id="MobiDB-lite"/>
    </source>
</evidence>
<organism evidence="3 4">
    <name type="scientific">Silurus meridionalis</name>
    <name type="common">Southern catfish</name>
    <name type="synonym">Silurus soldatovi meridionalis</name>
    <dbReference type="NCBI Taxonomy" id="175797"/>
    <lineage>
        <taxon>Eukaryota</taxon>
        <taxon>Metazoa</taxon>
        <taxon>Chordata</taxon>
        <taxon>Craniata</taxon>
        <taxon>Vertebrata</taxon>
        <taxon>Euteleostomi</taxon>
        <taxon>Actinopterygii</taxon>
        <taxon>Neopterygii</taxon>
        <taxon>Teleostei</taxon>
        <taxon>Ostariophysi</taxon>
        <taxon>Siluriformes</taxon>
        <taxon>Siluridae</taxon>
        <taxon>Silurus</taxon>
    </lineage>
</organism>
<accession>A0A8T0BU05</accession>
<name>A0A8T0BU05_SILME</name>
<dbReference type="Proteomes" id="UP000606274">
    <property type="component" value="Unassembled WGS sequence"/>
</dbReference>
<gene>
    <name evidence="3" type="ORF">HF521_017993</name>
</gene>
<reference evidence="3" key="1">
    <citation type="submission" date="2020-08" db="EMBL/GenBank/DDBJ databases">
        <title>Chromosome-level assembly of Southern catfish (Silurus meridionalis) provides insights into visual adaptation to the nocturnal and benthic lifestyles.</title>
        <authorList>
            <person name="Zhang Y."/>
            <person name="Wang D."/>
            <person name="Peng Z."/>
        </authorList>
    </citation>
    <scope>NUCLEOTIDE SEQUENCE</scope>
    <source>
        <strain evidence="3">SWU-2019-XX</strain>
        <tissue evidence="3">Muscle</tissue>
    </source>
</reference>
<dbReference type="AlphaFoldDB" id="A0A8T0BU05"/>
<evidence type="ECO:0000313" key="3">
    <source>
        <dbReference type="EMBL" id="KAF7708936.1"/>
    </source>
</evidence>
<keyword evidence="1" id="KW-0175">Coiled coil</keyword>
<dbReference type="EMBL" id="JABFDY010000004">
    <property type="protein sequence ID" value="KAF7708936.1"/>
    <property type="molecule type" value="Genomic_DNA"/>
</dbReference>
<feature type="compositionally biased region" description="Basic and acidic residues" evidence="2">
    <location>
        <begin position="22"/>
        <end position="35"/>
    </location>
</feature>
<comment type="caution">
    <text evidence="3">The sequence shown here is derived from an EMBL/GenBank/DDBJ whole genome shotgun (WGS) entry which is preliminary data.</text>
</comment>
<feature type="region of interest" description="Disordered" evidence="2">
    <location>
        <begin position="1"/>
        <end position="35"/>
    </location>
</feature>
<protein>
    <submittedName>
        <fullName evidence="3">Uncharacterized protein</fullName>
    </submittedName>
</protein>
<evidence type="ECO:0000313" key="4">
    <source>
        <dbReference type="Proteomes" id="UP000606274"/>
    </source>
</evidence>
<keyword evidence="4" id="KW-1185">Reference proteome</keyword>
<sequence length="361" mass="43156">MSLKVEKNSKDLEMEEMEEQQAELKETESKAKEAQRRDEIWALKLEISQIAKDFQDEKANLVGQLKENLNNMEKEKKEFEDKQKESEKNELQLKDKINSLMNMKIAMQKAFKIKKENLDFQLEQKMTQNRSKEYRKIAEKREKMQKVLDRHTQFHDALAKINTKCEKKLAEITGQVEILKETVKEFQVKAQAIDLKKKDNGSQWFKRVFKWKKQSNRQWLEEYVKTLECNLSKKKVKEAHYTEVIDYLAKERITQRRQFEAGLIISIHKSQAIDKHAFSDLAILKANLIEIKDENARETDNIHRLLQKRAKLKKQFSEAKEKLYLQVKEETMKWKVINRKTQLLKKAEKMIKRPQKLPNYN</sequence>
<feature type="compositionally biased region" description="Basic and acidic residues" evidence="2">
    <location>
        <begin position="1"/>
        <end position="12"/>
    </location>
</feature>
<feature type="coiled-coil region" evidence="1">
    <location>
        <begin position="281"/>
        <end position="322"/>
    </location>
</feature>